<sequence length="436" mass="47355">MTRPAVADPASAIRPGVFTRVGHRLLRDGRRTFLLADTAWAAFVRAEPDEWSGYLALRRDQGFNAVLISVLPIPHDQSVGPADRHPFPVDTAGRRRSTEPDPGYLQRARRMVEAALEHGITPVLALVWNNYVPGTWGAELTPHAPMDAEQTRAYVRRALAAFAGLDVIYSISGDEAYADTAQTARYQQVLDEVRAHVPTGLVTAHPATGLLPPPALTHQLDLLGYQSGHDVEHLGRCPDLAGELLRRLPARPVLNLEPCYEAHGRVDGVGRHGRGAVRAAIWSSVLGGATAGVGYGAHGVWSWHRQGDTFGNVAFSRLPYPIGQAMHLDGAHDAALVRQLVELHDLFDLRPCQELLVGGQPRVRAAATAGLATVAVYAPPNLPVLLPDAVADHSVLTIDLSRRRPVAARRGIDPSRRLVLDPEPSGTDLLHLLRRR</sequence>
<dbReference type="RefSeq" id="WP_203849697.1">
    <property type="nucleotide sequence ID" value="NZ_BAAAVW010000021.1"/>
</dbReference>
<dbReference type="SUPFAM" id="SSF51445">
    <property type="entry name" value="(Trans)glycosidases"/>
    <property type="match status" value="1"/>
</dbReference>
<protein>
    <submittedName>
        <fullName evidence="3">Beta-glucosidase</fullName>
    </submittedName>
</protein>
<name>A0A919UEU7_9ACTN</name>
<organism evidence="3 4">
    <name type="scientific">Dactylosporangium siamense</name>
    <dbReference type="NCBI Taxonomy" id="685454"/>
    <lineage>
        <taxon>Bacteria</taxon>
        <taxon>Bacillati</taxon>
        <taxon>Actinomycetota</taxon>
        <taxon>Actinomycetes</taxon>
        <taxon>Micromonosporales</taxon>
        <taxon>Micromonosporaceae</taxon>
        <taxon>Dactylosporangium</taxon>
    </lineage>
</organism>
<evidence type="ECO:0000313" key="4">
    <source>
        <dbReference type="Proteomes" id="UP000660611"/>
    </source>
</evidence>
<keyword evidence="4" id="KW-1185">Reference proteome</keyword>
<reference evidence="3" key="1">
    <citation type="submission" date="2021-01" db="EMBL/GenBank/DDBJ databases">
        <title>Whole genome shotgun sequence of Dactylosporangium siamense NBRC 106093.</title>
        <authorList>
            <person name="Komaki H."/>
            <person name="Tamura T."/>
        </authorList>
    </citation>
    <scope>NUCLEOTIDE SEQUENCE</scope>
    <source>
        <strain evidence="3">NBRC 106093</strain>
    </source>
</reference>
<feature type="region of interest" description="Disordered" evidence="1">
    <location>
        <begin position="79"/>
        <end position="102"/>
    </location>
</feature>
<evidence type="ECO:0000313" key="3">
    <source>
        <dbReference type="EMBL" id="GIG47983.1"/>
    </source>
</evidence>
<proteinExistence type="predicted"/>
<dbReference type="Gene3D" id="3.20.20.80">
    <property type="entry name" value="Glycosidases"/>
    <property type="match status" value="1"/>
</dbReference>
<feature type="domain" description="Apiosidase-like catalytic" evidence="2">
    <location>
        <begin position="24"/>
        <end position="346"/>
    </location>
</feature>
<dbReference type="EMBL" id="BONQ01000091">
    <property type="protein sequence ID" value="GIG47983.1"/>
    <property type="molecule type" value="Genomic_DNA"/>
</dbReference>
<dbReference type="Pfam" id="PF13204">
    <property type="entry name" value="Apiosidase"/>
    <property type="match status" value="1"/>
</dbReference>
<dbReference type="Proteomes" id="UP000660611">
    <property type="component" value="Unassembled WGS sequence"/>
</dbReference>
<gene>
    <name evidence="3" type="ORF">Dsi01nite_060240</name>
</gene>
<evidence type="ECO:0000256" key="1">
    <source>
        <dbReference type="SAM" id="MobiDB-lite"/>
    </source>
</evidence>
<dbReference type="AlphaFoldDB" id="A0A919UEU7"/>
<dbReference type="InterPro" id="IPR017853">
    <property type="entry name" value="GH"/>
</dbReference>
<evidence type="ECO:0000259" key="2">
    <source>
        <dbReference type="Pfam" id="PF13204"/>
    </source>
</evidence>
<comment type="caution">
    <text evidence="3">The sequence shown here is derived from an EMBL/GenBank/DDBJ whole genome shotgun (WGS) entry which is preliminary data.</text>
</comment>
<dbReference type="InterPro" id="IPR025277">
    <property type="entry name" value="Apiosidase-like_cat_dom"/>
</dbReference>
<feature type="compositionally biased region" description="Basic and acidic residues" evidence="1">
    <location>
        <begin position="82"/>
        <end position="99"/>
    </location>
</feature>
<dbReference type="PANTHER" id="PTHR37836">
    <property type="entry name" value="LMO1036 PROTEIN"/>
    <property type="match status" value="1"/>
</dbReference>
<dbReference type="PANTHER" id="PTHR37836:SF3">
    <property type="entry name" value="ENDOGLUCANASE"/>
    <property type="match status" value="1"/>
</dbReference>
<accession>A0A919UEU7</accession>